<protein>
    <recommendedName>
        <fullName evidence="6">MmgE/PrpD family protein</fullName>
    </recommendedName>
</protein>
<dbReference type="InterPro" id="IPR042183">
    <property type="entry name" value="MmgE/PrpD_sf_1"/>
</dbReference>
<accession>A0A8H9ISE8</accession>
<feature type="domain" description="MmgE/PrpD N-terminal" evidence="2">
    <location>
        <begin position="19"/>
        <end position="256"/>
    </location>
</feature>
<reference evidence="4" key="2">
    <citation type="submission" date="2020-09" db="EMBL/GenBank/DDBJ databases">
        <authorList>
            <person name="Sun Q."/>
            <person name="Zhou Y."/>
        </authorList>
    </citation>
    <scope>NUCLEOTIDE SEQUENCE</scope>
    <source>
        <strain evidence="4">CGMCC 4.7679</strain>
    </source>
</reference>
<comment type="similarity">
    <text evidence="1">Belongs to the PrpD family.</text>
</comment>
<gene>
    <name evidence="4" type="ORF">GCM10017566_00600</name>
</gene>
<dbReference type="InterPro" id="IPR045336">
    <property type="entry name" value="MmgE_PrpD_N"/>
</dbReference>
<dbReference type="InterPro" id="IPR045337">
    <property type="entry name" value="MmgE_PrpD_C"/>
</dbReference>
<dbReference type="InterPro" id="IPR036148">
    <property type="entry name" value="MmgE/PrpD_sf"/>
</dbReference>
<dbReference type="RefSeq" id="WP_183177030.1">
    <property type="nucleotide sequence ID" value="NZ_BNAV01000001.1"/>
</dbReference>
<proteinExistence type="inferred from homology"/>
<keyword evidence="5" id="KW-1185">Reference proteome</keyword>
<dbReference type="InterPro" id="IPR005656">
    <property type="entry name" value="MmgE_PrpD"/>
</dbReference>
<name>A0A8H9ISE8_9PSEU</name>
<sequence length="474" mass="49285">MPTNTETTAEATVAILPALAGRISAYRIEDLDDHARRLVRTAFTDTLGVALAGSGFAGITAIRTAAGIAASENGSLVLGTAERVPALDAGLLNGVAAHALDFDDGNSALGGHPSAMLVPALLALGEETGASAPDVAVAYAAGYEVMIRLAYGLNPAHYQRGWHPTSTIGVIGIAAAAARLLRLSAERTAIAMAVAVSHAAGVKANFGTMTKSLHVGQAVRNGILAAKLAAAGYTANPGALEHRQGFLAVYNGHGDFDSGRIVAGLSGPPLACSEHNPIKLYACCHSTHGAIEAAREIRRSPGFDAGRVEAVEITVDPNRLPHTDRPVLTEALSGKFSLQYVTSRALLTGTVALADFDGDAHHDPATLALMSRVRVMPAAPGGRSNSFTATVRIRQFDGTVFTATRGPHGSESDTPVDPSLLRQKFTDCAGRVLPADRVTALSEALLQFPDTGTTVRELMRLAEVHRPTEARVTP</sequence>
<dbReference type="Gene3D" id="1.10.4100.10">
    <property type="entry name" value="2-methylcitrate dehydratase PrpD"/>
    <property type="match status" value="1"/>
</dbReference>
<evidence type="ECO:0000313" key="4">
    <source>
        <dbReference type="EMBL" id="GHF32023.1"/>
    </source>
</evidence>
<dbReference type="InterPro" id="IPR042188">
    <property type="entry name" value="MmgE/PrpD_sf_2"/>
</dbReference>
<dbReference type="Proteomes" id="UP000658656">
    <property type="component" value="Unassembled WGS sequence"/>
</dbReference>
<dbReference type="AlphaFoldDB" id="A0A8H9ISE8"/>
<dbReference type="Pfam" id="PF19305">
    <property type="entry name" value="MmgE_PrpD_C"/>
    <property type="match status" value="1"/>
</dbReference>
<reference evidence="4" key="1">
    <citation type="journal article" date="2014" name="Int. J. Syst. Evol. Microbiol.">
        <title>Complete genome sequence of Corynebacterium casei LMG S-19264T (=DSM 44701T), isolated from a smear-ripened cheese.</title>
        <authorList>
            <consortium name="US DOE Joint Genome Institute (JGI-PGF)"/>
            <person name="Walter F."/>
            <person name="Albersmeier A."/>
            <person name="Kalinowski J."/>
            <person name="Ruckert C."/>
        </authorList>
    </citation>
    <scope>NUCLEOTIDE SEQUENCE</scope>
    <source>
        <strain evidence="4">CGMCC 4.7679</strain>
    </source>
</reference>
<evidence type="ECO:0000256" key="1">
    <source>
        <dbReference type="ARBA" id="ARBA00006174"/>
    </source>
</evidence>
<dbReference type="SUPFAM" id="SSF103378">
    <property type="entry name" value="2-methylcitrate dehydratase PrpD"/>
    <property type="match status" value="1"/>
</dbReference>
<evidence type="ECO:0000313" key="5">
    <source>
        <dbReference type="Proteomes" id="UP000658656"/>
    </source>
</evidence>
<evidence type="ECO:0008006" key="6">
    <source>
        <dbReference type="Google" id="ProtNLM"/>
    </source>
</evidence>
<evidence type="ECO:0000259" key="2">
    <source>
        <dbReference type="Pfam" id="PF03972"/>
    </source>
</evidence>
<dbReference type="Gene3D" id="3.30.1330.120">
    <property type="entry name" value="2-methylcitrate dehydratase PrpD"/>
    <property type="match status" value="1"/>
</dbReference>
<dbReference type="PANTHER" id="PTHR16943:SF8">
    <property type="entry name" value="2-METHYLCITRATE DEHYDRATASE"/>
    <property type="match status" value="1"/>
</dbReference>
<feature type="domain" description="MmgE/PrpD C-terminal" evidence="3">
    <location>
        <begin position="281"/>
        <end position="440"/>
    </location>
</feature>
<dbReference type="Pfam" id="PF03972">
    <property type="entry name" value="MmgE_PrpD_N"/>
    <property type="match status" value="1"/>
</dbReference>
<evidence type="ECO:0000259" key="3">
    <source>
        <dbReference type="Pfam" id="PF19305"/>
    </source>
</evidence>
<dbReference type="GO" id="GO:0016829">
    <property type="term" value="F:lyase activity"/>
    <property type="evidence" value="ECO:0007669"/>
    <property type="project" value="InterPro"/>
</dbReference>
<comment type="caution">
    <text evidence="4">The sequence shown here is derived from an EMBL/GenBank/DDBJ whole genome shotgun (WGS) entry which is preliminary data.</text>
</comment>
<organism evidence="4 5">
    <name type="scientific">Amycolatopsis bartoniae</name>
    <dbReference type="NCBI Taxonomy" id="941986"/>
    <lineage>
        <taxon>Bacteria</taxon>
        <taxon>Bacillati</taxon>
        <taxon>Actinomycetota</taxon>
        <taxon>Actinomycetes</taxon>
        <taxon>Pseudonocardiales</taxon>
        <taxon>Pseudonocardiaceae</taxon>
        <taxon>Amycolatopsis</taxon>
    </lineage>
</organism>
<dbReference type="EMBL" id="BNAV01000001">
    <property type="protein sequence ID" value="GHF32023.1"/>
    <property type="molecule type" value="Genomic_DNA"/>
</dbReference>
<dbReference type="PANTHER" id="PTHR16943">
    <property type="entry name" value="2-METHYLCITRATE DEHYDRATASE-RELATED"/>
    <property type="match status" value="1"/>
</dbReference>